<dbReference type="EMBL" id="JACCAS010000001">
    <property type="protein sequence ID" value="NYH21585.1"/>
    <property type="molecule type" value="Genomic_DNA"/>
</dbReference>
<name>A0A7Y9WJS5_9BURK</name>
<keyword evidence="2" id="KW-1185">Reference proteome</keyword>
<dbReference type="Proteomes" id="UP000540929">
    <property type="component" value="Unassembled WGS sequence"/>
</dbReference>
<dbReference type="RefSeq" id="WP_179743002.1">
    <property type="nucleotide sequence ID" value="NZ_JACCAS010000001.1"/>
</dbReference>
<accession>A0A7Y9WJS5</accession>
<sequence length="134" mass="14947">MINATDLDSDAGQINSVALERALRSASLDLQQIMATTAGRHIDSGRRRYSSSAQSPTWRTLQTIDELVFENRGFVARHNETVRSMFLRFGDSRLSGADLDEPVDWRLDDDDLPTVYLIVRAMVQAETADATTAE</sequence>
<dbReference type="AlphaFoldDB" id="A0A7Y9WJS5"/>
<protein>
    <recommendedName>
        <fullName evidence="3">DUF2471 family protein</fullName>
    </recommendedName>
</protein>
<reference evidence="1 2" key="1">
    <citation type="submission" date="2020-07" db="EMBL/GenBank/DDBJ databases">
        <title>Exploring microbial biodiversity for novel pathways involved in the catabolism of aromatic compounds derived from lignin.</title>
        <authorList>
            <person name="Elkins J."/>
        </authorList>
    </citation>
    <scope>NUCLEOTIDE SEQUENCE [LARGE SCALE GENOMIC DNA]</scope>
    <source>
        <strain evidence="1 2">H2C3C</strain>
    </source>
</reference>
<comment type="caution">
    <text evidence="1">The sequence shown here is derived from an EMBL/GenBank/DDBJ whole genome shotgun (WGS) entry which is preliminary data.</text>
</comment>
<proteinExistence type="predicted"/>
<evidence type="ECO:0008006" key="3">
    <source>
        <dbReference type="Google" id="ProtNLM"/>
    </source>
</evidence>
<evidence type="ECO:0000313" key="2">
    <source>
        <dbReference type="Proteomes" id="UP000540929"/>
    </source>
</evidence>
<dbReference type="InterPro" id="IPR018894">
    <property type="entry name" value="DUF2471"/>
</dbReference>
<organism evidence="1 2">
    <name type="scientific">Paraburkholderia bryophila</name>
    <dbReference type="NCBI Taxonomy" id="420952"/>
    <lineage>
        <taxon>Bacteria</taxon>
        <taxon>Pseudomonadati</taxon>
        <taxon>Pseudomonadota</taxon>
        <taxon>Betaproteobacteria</taxon>
        <taxon>Burkholderiales</taxon>
        <taxon>Burkholderiaceae</taxon>
        <taxon>Paraburkholderia</taxon>
    </lineage>
</organism>
<dbReference type="Pfam" id="PF10616">
    <property type="entry name" value="DUF2471"/>
    <property type="match status" value="1"/>
</dbReference>
<evidence type="ECO:0000313" key="1">
    <source>
        <dbReference type="EMBL" id="NYH21585.1"/>
    </source>
</evidence>
<gene>
    <name evidence="1" type="ORF">GGD40_001064</name>
</gene>